<dbReference type="InterPro" id="IPR001387">
    <property type="entry name" value="Cro/C1-type_HTH"/>
</dbReference>
<dbReference type="GO" id="GO:0003677">
    <property type="term" value="F:DNA binding"/>
    <property type="evidence" value="ECO:0007669"/>
    <property type="project" value="UniProtKB-KW"/>
</dbReference>
<dbReference type="PROSITE" id="PS50943">
    <property type="entry name" value="HTH_CROC1"/>
    <property type="match status" value="1"/>
</dbReference>
<dbReference type="CDD" id="cd00093">
    <property type="entry name" value="HTH_XRE"/>
    <property type="match status" value="1"/>
</dbReference>
<dbReference type="InterPro" id="IPR010982">
    <property type="entry name" value="Lambda_DNA-bd_dom_sf"/>
</dbReference>
<dbReference type="Gene3D" id="2.60.120.10">
    <property type="entry name" value="Jelly Rolls"/>
    <property type="match status" value="1"/>
</dbReference>
<dbReference type="InterPro" id="IPR011051">
    <property type="entry name" value="RmlC_Cupin_sf"/>
</dbReference>
<feature type="domain" description="HTH cro/C1-type" evidence="2">
    <location>
        <begin position="33"/>
        <end position="87"/>
    </location>
</feature>
<dbReference type="eggNOG" id="COG3620">
    <property type="taxonomic scope" value="Bacteria"/>
</dbReference>
<dbReference type="InterPro" id="IPR050807">
    <property type="entry name" value="TransReg_Diox_bact_type"/>
</dbReference>
<dbReference type="SUPFAM" id="SSF51182">
    <property type="entry name" value="RmlC-like cupins"/>
    <property type="match status" value="1"/>
</dbReference>
<dbReference type="AlphaFoldDB" id="I4CAJ7"/>
<gene>
    <name evidence="3" type="ordered locus">Desti_3946</name>
</gene>
<sequence length="202" mass="22207">MKLLEIADILLVHNRYDKSIPMGSADKDVGAKIRAFRQRKKLSLNDLSRATGIAPSNLSSMELGKSSPTLGTLVKIAEAFGMKAGAFLDEVLYGEAIFCPRDKIESVEIMPGVRVQMLTQDVWLRKIDAKILELQSGSEISVESDKNDRFLHCLMGELEAGTGKNTYFLKQGDSLYLSPEAAAHLANRSSQTASLLIVYVKD</sequence>
<dbReference type="PANTHER" id="PTHR46797:SF1">
    <property type="entry name" value="METHYLPHOSPHONATE SYNTHASE"/>
    <property type="match status" value="1"/>
</dbReference>
<dbReference type="Gene3D" id="1.10.260.40">
    <property type="entry name" value="lambda repressor-like DNA-binding domains"/>
    <property type="match status" value="1"/>
</dbReference>
<protein>
    <submittedName>
        <fullName evidence="3">Putative transcriptional regulator</fullName>
    </submittedName>
</protein>
<keyword evidence="1" id="KW-0238">DNA-binding</keyword>
<dbReference type="SUPFAM" id="SSF47413">
    <property type="entry name" value="lambda repressor-like DNA-binding domains"/>
    <property type="match status" value="1"/>
</dbReference>
<accession>I4CAJ7</accession>
<proteinExistence type="predicted"/>
<name>I4CAJ7_DESTA</name>
<dbReference type="CDD" id="cd02209">
    <property type="entry name" value="cupin_XRE_C"/>
    <property type="match status" value="1"/>
</dbReference>
<evidence type="ECO:0000313" key="3">
    <source>
        <dbReference type="EMBL" id="AFM26588.1"/>
    </source>
</evidence>
<dbReference type="SMART" id="SM00530">
    <property type="entry name" value="HTH_XRE"/>
    <property type="match status" value="1"/>
</dbReference>
<dbReference type="InterPro" id="IPR014710">
    <property type="entry name" value="RmlC-like_jellyroll"/>
</dbReference>
<reference evidence="4" key="1">
    <citation type="submission" date="2012-06" db="EMBL/GenBank/DDBJ databases">
        <title>Complete sequence of chromosome of Desulfomonile tiedjei DSM 6799.</title>
        <authorList>
            <person name="Lucas S."/>
            <person name="Copeland A."/>
            <person name="Lapidus A."/>
            <person name="Glavina del Rio T."/>
            <person name="Dalin E."/>
            <person name="Tice H."/>
            <person name="Bruce D."/>
            <person name="Goodwin L."/>
            <person name="Pitluck S."/>
            <person name="Peters L."/>
            <person name="Ovchinnikova G."/>
            <person name="Zeytun A."/>
            <person name="Lu M."/>
            <person name="Kyrpides N."/>
            <person name="Mavromatis K."/>
            <person name="Ivanova N."/>
            <person name="Brettin T."/>
            <person name="Detter J.C."/>
            <person name="Han C."/>
            <person name="Larimer F."/>
            <person name="Land M."/>
            <person name="Hauser L."/>
            <person name="Markowitz V."/>
            <person name="Cheng J.-F."/>
            <person name="Hugenholtz P."/>
            <person name="Woyke T."/>
            <person name="Wu D."/>
            <person name="Spring S."/>
            <person name="Schroeder M."/>
            <person name="Brambilla E."/>
            <person name="Klenk H.-P."/>
            <person name="Eisen J.A."/>
        </authorList>
    </citation>
    <scope>NUCLEOTIDE SEQUENCE [LARGE SCALE GENOMIC DNA]</scope>
    <source>
        <strain evidence="4">ATCC 49306 / DSM 6799 / DCB-1</strain>
    </source>
</reference>
<dbReference type="KEGG" id="dti:Desti_3946"/>
<keyword evidence="4" id="KW-1185">Reference proteome</keyword>
<dbReference type="Proteomes" id="UP000006055">
    <property type="component" value="Chromosome"/>
</dbReference>
<organism evidence="3 4">
    <name type="scientific">Desulfomonile tiedjei (strain ATCC 49306 / DSM 6799 / DCB-1)</name>
    <dbReference type="NCBI Taxonomy" id="706587"/>
    <lineage>
        <taxon>Bacteria</taxon>
        <taxon>Pseudomonadati</taxon>
        <taxon>Thermodesulfobacteriota</taxon>
        <taxon>Desulfomonilia</taxon>
        <taxon>Desulfomonilales</taxon>
        <taxon>Desulfomonilaceae</taxon>
        <taxon>Desulfomonile</taxon>
    </lineage>
</organism>
<dbReference type="STRING" id="706587.Desti_3946"/>
<dbReference type="Pfam" id="PF01381">
    <property type="entry name" value="HTH_3"/>
    <property type="match status" value="1"/>
</dbReference>
<evidence type="ECO:0000313" key="4">
    <source>
        <dbReference type="Proteomes" id="UP000006055"/>
    </source>
</evidence>
<dbReference type="eggNOG" id="COG1917">
    <property type="taxonomic scope" value="Bacteria"/>
</dbReference>
<evidence type="ECO:0000256" key="1">
    <source>
        <dbReference type="ARBA" id="ARBA00023125"/>
    </source>
</evidence>
<dbReference type="PANTHER" id="PTHR46797">
    <property type="entry name" value="HTH-TYPE TRANSCRIPTIONAL REGULATOR"/>
    <property type="match status" value="1"/>
</dbReference>
<dbReference type="EMBL" id="CP003360">
    <property type="protein sequence ID" value="AFM26588.1"/>
    <property type="molecule type" value="Genomic_DNA"/>
</dbReference>
<evidence type="ECO:0000259" key="2">
    <source>
        <dbReference type="PROSITE" id="PS50943"/>
    </source>
</evidence>
<dbReference type="GO" id="GO:0005829">
    <property type="term" value="C:cytosol"/>
    <property type="evidence" value="ECO:0007669"/>
    <property type="project" value="TreeGrafter"/>
</dbReference>
<dbReference type="GO" id="GO:0003700">
    <property type="term" value="F:DNA-binding transcription factor activity"/>
    <property type="evidence" value="ECO:0007669"/>
    <property type="project" value="TreeGrafter"/>
</dbReference>
<dbReference type="HOGENOM" id="CLU_085376_3_2_7"/>